<name>R0MK44_NOSB1</name>
<dbReference type="VEuPathDB" id="MicrosporidiaDB:NBO_22g0012"/>
<reference evidence="1 2" key="1">
    <citation type="journal article" date="2013" name="BMC Genomics">
        <title>Comparative genomics of parasitic silkworm microsporidia reveal an association between genome expansion and host adaptation.</title>
        <authorList>
            <person name="Pan G."/>
            <person name="Xu J."/>
            <person name="Li T."/>
            <person name="Xia Q."/>
            <person name="Liu S.L."/>
            <person name="Zhang G."/>
            <person name="Li S."/>
            <person name="Li C."/>
            <person name="Liu H."/>
            <person name="Yang L."/>
            <person name="Liu T."/>
            <person name="Zhang X."/>
            <person name="Wu Z."/>
            <person name="Fan W."/>
            <person name="Dang X."/>
            <person name="Xiang H."/>
            <person name="Tao M."/>
            <person name="Li Y."/>
            <person name="Hu J."/>
            <person name="Li Z."/>
            <person name="Lin L."/>
            <person name="Luo J."/>
            <person name="Geng L."/>
            <person name="Wang L."/>
            <person name="Long M."/>
            <person name="Wan Y."/>
            <person name="He N."/>
            <person name="Zhang Z."/>
            <person name="Lu C."/>
            <person name="Keeling P.J."/>
            <person name="Wang J."/>
            <person name="Xiang Z."/>
            <person name="Zhou Z."/>
        </authorList>
    </citation>
    <scope>NUCLEOTIDE SEQUENCE [LARGE SCALE GENOMIC DNA]</scope>
    <source>
        <strain evidence="2">CQ1 / CVCC 102059</strain>
    </source>
</reference>
<gene>
    <name evidence="1" type="ORF">NBO_22g0012</name>
</gene>
<evidence type="ECO:0000313" key="1">
    <source>
        <dbReference type="EMBL" id="EOB14610.1"/>
    </source>
</evidence>
<protein>
    <submittedName>
        <fullName evidence="1">Uncharacterized protein</fullName>
    </submittedName>
</protein>
<dbReference type="EMBL" id="KB908930">
    <property type="protein sequence ID" value="EOB14610.1"/>
    <property type="molecule type" value="Genomic_DNA"/>
</dbReference>
<accession>R0MK44</accession>
<proteinExistence type="predicted"/>
<dbReference type="HOGENOM" id="CLU_2776586_0_0_1"/>
<sequence>MIESNTDNRFLEFNNKYWDILSNIVLKIYQFLIVAHEEAKKDKKKERKQPFVKGVDPLLTIIYKIARAS</sequence>
<evidence type="ECO:0000313" key="2">
    <source>
        <dbReference type="Proteomes" id="UP000016927"/>
    </source>
</evidence>
<dbReference type="Proteomes" id="UP000016927">
    <property type="component" value="Unassembled WGS sequence"/>
</dbReference>
<organism evidence="1 2">
    <name type="scientific">Nosema bombycis (strain CQ1 / CVCC 102059)</name>
    <name type="common">Microsporidian parasite</name>
    <name type="synonym">Pebrine of silkworm</name>
    <dbReference type="NCBI Taxonomy" id="578461"/>
    <lineage>
        <taxon>Eukaryota</taxon>
        <taxon>Fungi</taxon>
        <taxon>Fungi incertae sedis</taxon>
        <taxon>Microsporidia</taxon>
        <taxon>Nosematidae</taxon>
        <taxon>Nosema</taxon>
    </lineage>
</organism>
<keyword evidence="2" id="KW-1185">Reference proteome</keyword>
<dbReference type="AlphaFoldDB" id="R0MK44"/>